<evidence type="ECO:0000313" key="2">
    <source>
        <dbReference type="Proteomes" id="UP000324748"/>
    </source>
</evidence>
<dbReference type="AlphaFoldDB" id="A0A5B0QUJ5"/>
<proteinExistence type="predicted"/>
<evidence type="ECO:0000313" key="1">
    <source>
        <dbReference type="EMBL" id="KAA1116394.1"/>
    </source>
</evidence>
<name>A0A5B0QUJ5_PUCGR</name>
<dbReference type="EMBL" id="VSWC01000003">
    <property type="protein sequence ID" value="KAA1116394.1"/>
    <property type="molecule type" value="Genomic_DNA"/>
</dbReference>
<keyword evidence="2" id="KW-1185">Reference proteome</keyword>
<comment type="caution">
    <text evidence="1">The sequence shown here is derived from an EMBL/GenBank/DDBJ whole genome shotgun (WGS) entry which is preliminary data.</text>
</comment>
<accession>A0A5B0QUJ5</accession>
<gene>
    <name evidence="1" type="ORF">PGT21_012602</name>
</gene>
<dbReference type="Proteomes" id="UP000324748">
    <property type="component" value="Unassembled WGS sequence"/>
</dbReference>
<protein>
    <submittedName>
        <fullName evidence="1">Uncharacterized protein</fullName>
    </submittedName>
</protein>
<organism evidence="1 2">
    <name type="scientific">Puccinia graminis f. sp. tritici</name>
    <dbReference type="NCBI Taxonomy" id="56615"/>
    <lineage>
        <taxon>Eukaryota</taxon>
        <taxon>Fungi</taxon>
        <taxon>Dikarya</taxon>
        <taxon>Basidiomycota</taxon>
        <taxon>Pucciniomycotina</taxon>
        <taxon>Pucciniomycetes</taxon>
        <taxon>Pucciniales</taxon>
        <taxon>Pucciniaceae</taxon>
        <taxon>Puccinia</taxon>
    </lineage>
</organism>
<sequence length="86" mass="9719">MDLNTDPKLSPKYKELLTEMANEARSMISPYGHSGDFNVKRIVSEEVPRLCTCLIRLNTQHTLVVIKVGINNGTMCEFSRAVYSDQ</sequence>
<reference evidence="1 2" key="1">
    <citation type="submission" date="2019-05" db="EMBL/GenBank/DDBJ databases">
        <title>Emergence of the Ug99 lineage of the wheat stem rust pathogen through somatic hybridization.</title>
        <authorList>
            <person name="Li F."/>
            <person name="Upadhyaya N.M."/>
            <person name="Sperschneider J."/>
            <person name="Matny O."/>
            <person name="Nguyen-Phuc H."/>
            <person name="Mago R."/>
            <person name="Raley C."/>
            <person name="Miller M.E."/>
            <person name="Silverstein K.A.T."/>
            <person name="Henningsen E."/>
            <person name="Hirsch C.D."/>
            <person name="Visser B."/>
            <person name="Pretorius Z.A."/>
            <person name="Steffenson B.J."/>
            <person name="Schwessinger B."/>
            <person name="Dodds P.N."/>
            <person name="Figueroa M."/>
        </authorList>
    </citation>
    <scope>NUCLEOTIDE SEQUENCE [LARGE SCALE GENOMIC DNA]</scope>
    <source>
        <strain evidence="1">21-0</strain>
    </source>
</reference>